<name>X1GQJ8_9ZZZZ</name>
<sequence length="144" mass="16565">RYFRLYIKGWHGPVPRIHEITLYSPGAPTPPQVPATDYVLIVGNRHDGREDGNVRRAIENSTFNLETITVPYYEVSLDMVNHLEPKPVAIILSGFDRWYENLPMFEFNGEYELIRESNIPILAICGGHQFIVMAYGYTYARDMG</sequence>
<dbReference type="EMBL" id="BARU01014654">
    <property type="protein sequence ID" value="GAH35288.1"/>
    <property type="molecule type" value="Genomic_DNA"/>
</dbReference>
<dbReference type="PROSITE" id="PS51273">
    <property type="entry name" value="GATASE_TYPE_1"/>
    <property type="match status" value="1"/>
</dbReference>
<dbReference type="Gene3D" id="3.40.50.880">
    <property type="match status" value="1"/>
</dbReference>
<proteinExistence type="predicted"/>
<protein>
    <recommendedName>
        <fullName evidence="1">Glutamine amidotransferase domain-containing protein</fullName>
    </recommendedName>
</protein>
<evidence type="ECO:0000313" key="2">
    <source>
        <dbReference type="EMBL" id="GAH35288.1"/>
    </source>
</evidence>
<gene>
    <name evidence="2" type="ORF">S03H2_25732</name>
</gene>
<reference evidence="2" key="1">
    <citation type="journal article" date="2014" name="Front. Microbiol.">
        <title>High frequency of phylogenetically diverse reductive dehalogenase-homologous genes in deep subseafloor sedimentary metagenomes.</title>
        <authorList>
            <person name="Kawai M."/>
            <person name="Futagami T."/>
            <person name="Toyoda A."/>
            <person name="Takaki Y."/>
            <person name="Nishi S."/>
            <person name="Hori S."/>
            <person name="Arai W."/>
            <person name="Tsubouchi T."/>
            <person name="Morono Y."/>
            <person name="Uchiyama I."/>
            <person name="Ito T."/>
            <person name="Fujiyama A."/>
            <person name="Inagaki F."/>
            <person name="Takami H."/>
        </authorList>
    </citation>
    <scope>NUCLEOTIDE SEQUENCE</scope>
    <source>
        <strain evidence="2">Expedition CK06-06</strain>
    </source>
</reference>
<dbReference type="InterPro" id="IPR029062">
    <property type="entry name" value="Class_I_gatase-like"/>
</dbReference>
<evidence type="ECO:0000259" key="1">
    <source>
        <dbReference type="Pfam" id="PF00117"/>
    </source>
</evidence>
<comment type="caution">
    <text evidence="2">The sequence shown here is derived from an EMBL/GenBank/DDBJ whole genome shotgun (WGS) entry which is preliminary data.</text>
</comment>
<feature type="non-terminal residue" evidence="2">
    <location>
        <position position="144"/>
    </location>
</feature>
<dbReference type="Pfam" id="PF00117">
    <property type="entry name" value="GATase"/>
    <property type="match status" value="1"/>
</dbReference>
<accession>X1GQJ8</accession>
<feature type="non-terminal residue" evidence="2">
    <location>
        <position position="1"/>
    </location>
</feature>
<dbReference type="SUPFAM" id="SSF52317">
    <property type="entry name" value="Class I glutamine amidotransferase-like"/>
    <property type="match status" value="1"/>
</dbReference>
<dbReference type="AlphaFoldDB" id="X1GQJ8"/>
<organism evidence="2">
    <name type="scientific">marine sediment metagenome</name>
    <dbReference type="NCBI Taxonomy" id="412755"/>
    <lineage>
        <taxon>unclassified sequences</taxon>
        <taxon>metagenomes</taxon>
        <taxon>ecological metagenomes</taxon>
    </lineage>
</organism>
<dbReference type="InterPro" id="IPR017926">
    <property type="entry name" value="GATASE"/>
</dbReference>
<feature type="domain" description="Glutamine amidotransferase" evidence="1">
    <location>
        <begin position="65"/>
        <end position="139"/>
    </location>
</feature>